<dbReference type="RefSeq" id="WP_255841071.1">
    <property type="nucleotide sequence ID" value="NZ_CP094358.1"/>
</dbReference>
<name>A0A9E6ZKM4_9FLAO</name>
<feature type="domain" description="DUF6973" evidence="1">
    <location>
        <begin position="20"/>
        <end position="143"/>
    </location>
</feature>
<evidence type="ECO:0000313" key="2">
    <source>
        <dbReference type="EMBL" id="UOB15935.1"/>
    </source>
</evidence>
<sequence>MTTFQLLRSLKFTQLFGLIKLFAPNPLMIYPSLKATINCWKVSNKIYSGRHHENNSANAFRHALWNALLVSEMIKWNKNFQKSLLWAKRVTDWHEEFSPNETLARKMDLHNNSFGRNIYKELYKKNSMVSQEEIINVLVEKAKLSKKVNSPEEISILKSSMVHITD</sequence>
<dbReference type="EMBL" id="CP094358">
    <property type="protein sequence ID" value="UOB15935.1"/>
    <property type="molecule type" value="Genomic_DNA"/>
</dbReference>
<evidence type="ECO:0000259" key="1">
    <source>
        <dbReference type="Pfam" id="PF22322"/>
    </source>
</evidence>
<dbReference type="InterPro" id="IPR054246">
    <property type="entry name" value="DUF6973"/>
</dbReference>
<dbReference type="KEGG" id="fbm:MQE35_09300"/>
<dbReference type="AlphaFoldDB" id="A0A9E6ZKM4"/>
<proteinExistence type="predicted"/>
<reference evidence="2" key="1">
    <citation type="submission" date="2022-03" db="EMBL/GenBank/DDBJ databases">
        <title>Description of Abyssus ytuae gen. nov., sp. nov., a novel member of the family Flavobacteriaceae isolated from the sediment of Mariana Trench.</title>
        <authorList>
            <person name="Zhang J."/>
            <person name="Xu X."/>
        </authorList>
    </citation>
    <scope>NUCLEOTIDE SEQUENCE</scope>
    <source>
        <strain evidence="2">MT3330</strain>
    </source>
</reference>
<organism evidence="2 3">
    <name type="scientific">Abyssalbus ytuae</name>
    <dbReference type="NCBI Taxonomy" id="2926907"/>
    <lineage>
        <taxon>Bacteria</taxon>
        <taxon>Pseudomonadati</taxon>
        <taxon>Bacteroidota</taxon>
        <taxon>Flavobacteriia</taxon>
        <taxon>Flavobacteriales</taxon>
        <taxon>Flavobacteriaceae</taxon>
        <taxon>Abyssalbus</taxon>
    </lineage>
</organism>
<dbReference type="Pfam" id="PF22322">
    <property type="entry name" value="DUF6973"/>
    <property type="match status" value="1"/>
</dbReference>
<keyword evidence="3" id="KW-1185">Reference proteome</keyword>
<protein>
    <recommendedName>
        <fullName evidence="1">DUF6973 domain-containing protein</fullName>
    </recommendedName>
</protein>
<accession>A0A9E6ZKM4</accession>
<gene>
    <name evidence="2" type="ORF">MQE35_09300</name>
</gene>
<dbReference type="Proteomes" id="UP000831290">
    <property type="component" value="Chromosome"/>
</dbReference>
<evidence type="ECO:0000313" key="3">
    <source>
        <dbReference type="Proteomes" id="UP000831290"/>
    </source>
</evidence>